<dbReference type="GO" id="GO:0005829">
    <property type="term" value="C:cytosol"/>
    <property type="evidence" value="ECO:0007669"/>
    <property type="project" value="TreeGrafter"/>
</dbReference>
<dbReference type="Proteomes" id="UP000192418">
    <property type="component" value="Unassembled WGS sequence"/>
</dbReference>
<accession>A0A1W1Z1V4</accession>
<dbReference type="InterPro" id="IPR012893">
    <property type="entry name" value="HipA-like_C"/>
</dbReference>
<keyword evidence="6" id="KW-1185">Reference proteome</keyword>
<feature type="domain" description="HipA-like C-terminal" evidence="4">
    <location>
        <begin position="56"/>
        <end position="290"/>
    </location>
</feature>
<dbReference type="OrthoDB" id="9805913at2"/>
<evidence type="ECO:0000313" key="6">
    <source>
        <dbReference type="Proteomes" id="UP000192418"/>
    </source>
</evidence>
<keyword evidence="3 5" id="KW-0418">Kinase</keyword>
<evidence type="ECO:0000256" key="3">
    <source>
        <dbReference type="ARBA" id="ARBA00022777"/>
    </source>
</evidence>
<dbReference type="PANTHER" id="PTHR37419:SF6">
    <property type="entry name" value="KINASE HI_0665-RELATED"/>
    <property type="match status" value="1"/>
</dbReference>
<name>A0A1W1Z1V4_9BACT</name>
<dbReference type="Pfam" id="PF07804">
    <property type="entry name" value="HipA_C"/>
    <property type="match status" value="1"/>
</dbReference>
<organism evidence="5 6">
    <name type="scientific">Desulfocicer vacuolatum DSM 3385</name>
    <dbReference type="NCBI Taxonomy" id="1121400"/>
    <lineage>
        <taxon>Bacteria</taxon>
        <taxon>Pseudomonadati</taxon>
        <taxon>Thermodesulfobacteriota</taxon>
        <taxon>Desulfobacteria</taxon>
        <taxon>Desulfobacterales</taxon>
        <taxon>Desulfobacteraceae</taxon>
        <taxon>Desulfocicer</taxon>
    </lineage>
</organism>
<comment type="similarity">
    <text evidence="1">Belongs to the HipA Ser/Thr kinase family.</text>
</comment>
<dbReference type="RefSeq" id="WP_084066742.1">
    <property type="nucleotide sequence ID" value="NZ_FWXY01000002.1"/>
</dbReference>
<dbReference type="GO" id="GO:0004674">
    <property type="term" value="F:protein serine/threonine kinase activity"/>
    <property type="evidence" value="ECO:0007669"/>
    <property type="project" value="TreeGrafter"/>
</dbReference>
<reference evidence="5 6" key="1">
    <citation type="submission" date="2017-04" db="EMBL/GenBank/DDBJ databases">
        <authorList>
            <person name="Afonso C.L."/>
            <person name="Miller P.J."/>
            <person name="Scott M.A."/>
            <person name="Spackman E."/>
            <person name="Goraichik I."/>
            <person name="Dimitrov K.M."/>
            <person name="Suarez D.L."/>
            <person name="Swayne D.E."/>
        </authorList>
    </citation>
    <scope>NUCLEOTIDE SEQUENCE [LARGE SCALE GENOMIC DNA]</scope>
    <source>
        <strain evidence="5 6">DSM 3385</strain>
    </source>
</reference>
<dbReference type="STRING" id="1121400.SAMN02746065_10259"/>
<evidence type="ECO:0000256" key="1">
    <source>
        <dbReference type="ARBA" id="ARBA00010164"/>
    </source>
</evidence>
<dbReference type="EMBL" id="FWXY01000002">
    <property type="protein sequence ID" value="SMC42373.1"/>
    <property type="molecule type" value="Genomic_DNA"/>
</dbReference>
<dbReference type="AlphaFoldDB" id="A0A1W1Z1V4"/>
<sequence length="328" mass="37211">MEYCRISLKPIKTHSKYPGYLDSEFRKLFQSLRVDPVLSFTRKDFFRQSPIKSKGISISGVQQKLSVKIDSNKELQITATDGEYILKPSPEIFPHASENEHCAMLTGKLLGIDTAACGLISFSDGELVYITKRFDRKDDDKIHQEDLVQGFGMKSEDKYSHSYEAAGKLINTMTNGKASVVFDFFHRVVHAYIIGNDDMHLKNISLQKFPGNTGLYYDRMTPNYDCLFTTAFDTGSSSDFLAIDLLEEEKNGIFSKVYEKYGFYTGHDFKILGSRLGLREKPITTLINTMIKKRTLLIDLIKCSVMPEKMKEKAGVIISERIKALGIL</sequence>
<keyword evidence="2" id="KW-0808">Transferase</keyword>
<evidence type="ECO:0000259" key="4">
    <source>
        <dbReference type="Pfam" id="PF07804"/>
    </source>
</evidence>
<gene>
    <name evidence="5" type="ORF">SAMN02746065_10259</name>
</gene>
<evidence type="ECO:0000256" key="2">
    <source>
        <dbReference type="ARBA" id="ARBA00022679"/>
    </source>
</evidence>
<proteinExistence type="inferred from homology"/>
<dbReference type="PANTHER" id="PTHR37419">
    <property type="entry name" value="SERINE/THREONINE-PROTEIN KINASE TOXIN HIPA"/>
    <property type="match status" value="1"/>
</dbReference>
<evidence type="ECO:0000313" key="5">
    <source>
        <dbReference type="EMBL" id="SMC42373.1"/>
    </source>
</evidence>
<dbReference type="InterPro" id="IPR052028">
    <property type="entry name" value="HipA_Ser/Thr_kinase"/>
</dbReference>
<protein>
    <submittedName>
        <fullName evidence="5">Serine/threonine-protein kinase HipA</fullName>
    </submittedName>
</protein>